<accession>A0ABQ6VCL0</accession>
<gene>
    <name evidence="3" type="ORF">F8377_08630</name>
</gene>
<name>A0ABQ6VCL0_9CORY</name>
<keyword evidence="2" id="KW-0472">Membrane</keyword>
<keyword evidence="1" id="KW-0175">Coiled coil</keyword>
<feature type="transmembrane region" description="Helical" evidence="2">
    <location>
        <begin position="17"/>
        <end position="36"/>
    </location>
</feature>
<sequence length="274" mass="30324">MAQDHDKKPRTGRRWKLSLLLILIAVGYGVAVALIFHHYTVLILALTALPLIMIYNEASIQAVTRLTRDIRKTEKRVERTKAQLTRFERQFNQELGRSEDQIPALVSGGAGHAGSEDKPSLDVVHVAEFLRGGALHHGEDSAQILKDKTLSHLIDFLSPDAIYARQSLLDTPSTLDASEFDSVKELNSTLKNSSGTGLVIDRESNFNSDYYDLRELALDGRIVVALVQDGASEELEEDEGISHFVGLVDMPVLPLQVGVRTLYPSARLEAEPED</sequence>
<dbReference type="Proteomes" id="UP000436181">
    <property type="component" value="Unassembled WGS sequence"/>
</dbReference>
<protein>
    <submittedName>
        <fullName evidence="3">Uncharacterized protein</fullName>
    </submittedName>
</protein>
<feature type="transmembrane region" description="Helical" evidence="2">
    <location>
        <begin position="42"/>
        <end position="63"/>
    </location>
</feature>
<keyword evidence="4" id="KW-1185">Reference proteome</keyword>
<comment type="caution">
    <text evidence="3">The sequence shown here is derived from an EMBL/GenBank/DDBJ whole genome shotgun (WGS) entry which is preliminary data.</text>
</comment>
<proteinExistence type="predicted"/>
<evidence type="ECO:0000313" key="4">
    <source>
        <dbReference type="Proteomes" id="UP000436181"/>
    </source>
</evidence>
<keyword evidence="2" id="KW-0812">Transmembrane</keyword>
<organism evidence="3 4">
    <name type="scientific">Corynebacterium zhongnanshanii</name>
    <dbReference type="NCBI Taxonomy" id="2768834"/>
    <lineage>
        <taxon>Bacteria</taxon>
        <taxon>Bacillati</taxon>
        <taxon>Actinomycetota</taxon>
        <taxon>Actinomycetes</taxon>
        <taxon>Mycobacteriales</taxon>
        <taxon>Corynebacteriaceae</taxon>
        <taxon>Corynebacterium</taxon>
    </lineage>
</organism>
<feature type="coiled-coil region" evidence="1">
    <location>
        <begin position="63"/>
        <end position="90"/>
    </location>
</feature>
<evidence type="ECO:0000256" key="1">
    <source>
        <dbReference type="SAM" id="Coils"/>
    </source>
</evidence>
<evidence type="ECO:0000313" key="3">
    <source>
        <dbReference type="EMBL" id="KAB3519959.1"/>
    </source>
</evidence>
<dbReference type="EMBL" id="WBZJ01000003">
    <property type="protein sequence ID" value="KAB3519959.1"/>
    <property type="molecule type" value="Genomic_DNA"/>
</dbReference>
<keyword evidence="2" id="KW-1133">Transmembrane helix</keyword>
<reference evidence="3 4" key="1">
    <citation type="submission" date="2019-10" db="EMBL/GenBank/DDBJ databases">
        <title>Corynebacterium sp novel species isolated from the respiratory tract of Marmot.</title>
        <authorList>
            <person name="Zhang G."/>
        </authorList>
    </citation>
    <scope>NUCLEOTIDE SEQUENCE [LARGE SCALE GENOMIC DNA]</scope>
    <source>
        <strain evidence="3 4">336</strain>
    </source>
</reference>
<evidence type="ECO:0000256" key="2">
    <source>
        <dbReference type="SAM" id="Phobius"/>
    </source>
</evidence>
<dbReference type="RefSeq" id="WP_151844718.1">
    <property type="nucleotide sequence ID" value="NZ_WBZJ01000003.1"/>
</dbReference>